<comment type="caution">
    <text evidence="3">The sequence shown here is derived from an EMBL/GenBank/DDBJ whole genome shotgun (WGS) entry which is preliminary data.</text>
</comment>
<dbReference type="GO" id="GO:0016787">
    <property type="term" value="F:hydrolase activity"/>
    <property type="evidence" value="ECO:0007669"/>
    <property type="project" value="InterPro"/>
</dbReference>
<dbReference type="PANTHER" id="PTHR47396">
    <property type="entry name" value="TYPE I RESTRICTION ENZYME ECOKI R PROTEIN"/>
    <property type="match status" value="1"/>
</dbReference>
<dbReference type="GO" id="GO:0005524">
    <property type="term" value="F:ATP binding"/>
    <property type="evidence" value="ECO:0007669"/>
    <property type="project" value="InterPro"/>
</dbReference>
<gene>
    <name evidence="3" type="ORF">EPJ70_04540</name>
</gene>
<dbReference type="EMBL" id="SAYG01000006">
    <property type="protein sequence ID" value="TXJ45659.1"/>
    <property type="molecule type" value="Genomic_DNA"/>
</dbReference>
<feature type="domain" description="Helicase ATP-binding" evidence="2">
    <location>
        <begin position="55"/>
        <end position="268"/>
    </location>
</feature>
<organism evidence="3 4">
    <name type="scientific">Brachyspira aalborgi</name>
    <dbReference type="NCBI Taxonomy" id="29522"/>
    <lineage>
        <taxon>Bacteria</taxon>
        <taxon>Pseudomonadati</taxon>
        <taxon>Spirochaetota</taxon>
        <taxon>Spirochaetia</taxon>
        <taxon>Brachyspirales</taxon>
        <taxon>Brachyspiraceae</taxon>
        <taxon>Brachyspira</taxon>
    </lineage>
</organism>
<dbReference type="InterPro" id="IPR006935">
    <property type="entry name" value="Helicase/UvrB_N"/>
</dbReference>
<dbReference type="InterPro" id="IPR014001">
    <property type="entry name" value="Helicase_ATP-bd"/>
</dbReference>
<dbReference type="Proteomes" id="UP000324574">
    <property type="component" value="Unassembled WGS sequence"/>
</dbReference>
<accession>A0A5C8F7Y6</accession>
<dbReference type="InterPro" id="IPR050742">
    <property type="entry name" value="Helicase_Restrict-Modif_Enz"/>
</dbReference>
<proteinExistence type="predicted"/>
<name>A0A5C8F7Y6_9SPIR</name>
<dbReference type="InterPro" id="IPR027417">
    <property type="entry name" value="P-loop_NTPase"/>
</dbReference>
<dbReference type="GO" id="GO:0003677">
    <property type="term" value="F:DNA binding"/>
    <property type="evidence" value="ECO:0007669"/>
    <property type="project" value="InterPro"/>
</dbReference>
<dbReference type="SUPFAM" id="SSF52540">
    <property type="entry name" value="P-loop containing nucleoside triphosphate hydrolases"/>
    <property type="match status" value="1"/>
</dbReference>
<keyword evidence="1" id="KW-1133">Transmembrane helix</keyword>
<keyword evidence="3" id="KW-0378">Hydrolase</keyword>
<dbReference type="AlphaFoldDB" id="A0A5C8F7Y6"/>
<dbReference type="Gene3D" id="3.40.50.300">
    <property type="entry name" value="P-loop containing nucleotide triphosphate hydrolases"/>
    <property type="match status" value="1"/>
</dbReference>
<keyword evidence="3" id="KW-0347">Helicase</keyword>
<dbReference type="PANTHER" id="PTHR47396:SF1">
    <property type="entry name" value="ATP-DEPENDENT HELICASE IRC3-RELATED"/>
    <property type="match status" value="1"/>
</dbReference>
<evidence type="ECO:0000313" key="4">
    <source>
        <dbReference type="Proteomes" id="UP000324574"/>
    </source>
</evidence>
<dbReference type="SMART" id="SM00487">
    <property type="entry name" value="DEXDc"/>
    <property type="match status" value="1"/>
</dbReference>
<evidence type="ECO:0000259" key="2">
    <source>
        <dbReference type="PROSITE" id="PS51192"/>
    </source>
</evidence>
<evidence type="ECO:0000256" key="1">
    <source>
        <dbReference type="SAM" id="Phobius"/>
    </source>
</evidence>
<sequence>MTDLYCKELENQKDALKTADLIQIPNYITANLKYEFYEWQKEAIENFLTSEYMRKKNKHNKRHFMFNMATGSGKTLIMAALILYYYKEGYRNFLFIVNRNNIVDKTEKNFIDNTHNKYLFAKNIIIDNKNVKIEKVDLFSTNPQNNIEIKFSSIQKLHNDILNVKENINNLEDLIKRDIIILADEGHHLNSNTKKIKQYEMDFETTLSENASDKDIEKAWENTIVNKILNKDGKTNAKNKNVLIEFTATIPEDKSVIEKYKDKTIYKFDLINFLRAGYTKEINLISSSLNKEQRIIHAMLFNWYRHKIAIDNKIPNFKGVVLFKSKTIEDSKKDYDFFLSLIQRIDKKDFNFLENIKNDITDSDNIYEQGLQRTEQVINYIKKNNIDYEEIINFIKSNFEEKNIIITNSKNNKAKNKEKTDEITDNLLNNLEDKNNIIRAIFTVERLTEGWDVLNLFDIVRLAEGQNEGGNNNKPAKATVQEKQLIGRGIRYYPFKFEDKIPYKRKFDDDYNNKSGLRVLEELNYYTYDKNSRYISELKKELRKEGYIDDRKVLYSFFVKDEIKNTEFYKNTKIFYNEQKENTNKKKYSQDFIFNYLKDNPVVYQCKSFFITETDIIADSQKNKSENKINKSFEIKNYNDKYYKHIFYKAVNKLSAKEDGLFTFKKLKDYFDIESFDELLEIFKDFKIKFIDGKMNFGDIDAEDKLNAIILFLESMSELLEQNIFDKIGSEFEKSKLLKEFFDSPKEKLISKDKLKENNSIENEKWYMLNKCIGTSEEITFLNELVSYIKEIENKKAKDIYVLKNEEVYKIYNFKDGQGFQPDFLLFFKDKTEKYYQIFIEAKGEHLIKKDEWKNEFLKEINLKYKNVITKENKNYRLTALPMFNNDNKLPFETFNNFAEEFNNIINEI</sequence>
<protein>
    <submittedName>
        <fullName evidence="3">DEAD/DEAH box helicase</fullName>
    </submittedName>
</protein>
<dbReference type="GO" id="GO:0004386">
    <property type="term" value="F:helicase activity"/>
    <property type="evidence" value="ECO:0007669"/>
    <property type="project" value="UniProtKB-KW"/>
</dbReference>
<dbReference type="GO" id="GO:0005829">
    <property type="term" value="C:cytosol"/>
    <property type="evidence" value="ECO:0007669"/>
    <property type="project" value="TreeGrafter"/>
</dbReference>
<evidence type="ECO:0000313" key="3">
    <source>
        <dbReference type="EMBL" id="TXJ45659.1"/>
    </source>
</evidence>
<dbReference type="RefSeq" id="WP_147526264.1">
    <property type="nucleotide sequence ID" value="NZ_SAYG01000006.1"/>
</dbReference>
<dbReference type="PROSITE" id="PS51192">
    <property type="entry name" value="HELICASE_ATP_BIND_1"/>
    <property type="match status" value="1"/>
</dbReference>
<keyword evidence="1" id="KW-0812">Transmembrane</keyword>
<reference evidence="3 4" key="1">
    <citation type="journal article" date="1992" name="Lakartidningen">
        <title>[Penicillin V and not amoxicillin is the first choice preparation in acute otitis].</title>
        <authorList>
            <person name="Kamme C."/>
            <person name="Lundgren K."/>
            <person name="Prellner K."/>
        </authorList>
    </citation>
    <scope>NUCLEOTIDE SEQUENCE [LARGE SCALE GENOMIC DNA]</scope>
    <source>
        <strain evidence="3 4">PC3714II</strain>
    </source>
</reference>
<dbReference type="Pfam" id="PF04851">
    <property type="entry name" value="ResIII"/>
    <property type="match status" value="1"/>
</dbReference>
<keyword evidence="3" id="KW-0067">ATP-binding</keyword>
<keyword evidence="3" id="KW-0547">Nucleotide-binding</keyword>
<keyword evidence="1" id="KW-0472">Membrane</keyword>
<dbReference type="CDD" id="cd18785">
    <property type="entry name" value="SF2_C"/>
    <property type="match status" value="1"/>
</dbReference>
<feature type="transmembrane region" description="Helical" evidence="1">
    <location>
        <begin position="64"/>
        <end position="86"/>
    </location>
</feature>